<evidence type="ECO:0000256" key="5">
    <source>
        <dbReference type="ARBA" id="ARBA00023002"/>
    </source>
</evidence>
<dbReference type="EMBL" id="ML213514">
    <property type="protein sequence ID" value="TFK50270.1"/>
    <property type="molecule type" value="Genomic_DNA"/>
</dbReference>
<dbReference type="Pfam" id="PF08240">
    <property type="entry name" value="ADH_N"/>
    <property type="match status" value="1"/>
</dbReference>
<gene>
    <name evidence="7" type="ORF">OE88DRAFT_1754294</name>
</gene>
<evidence type="ECO:0000256" key="3">
    <source>
        <dbReference type="ARBA" id="ARBA00022723"/>
    </source>
</evidence>
<dbReference type="Pfam" id="PF00107">
    <property type="entry name" value="ADH_zinc_N"/>
    <property type="match status" value="1"/>
</dbReference>
<dbReference type="OrthoDB" id="1560166at2759"/>
<dbReference type="InterPro" id="IPR013149">
    <property type="entry name" value="ADH-like_C"/>
</dbReference>
<organism evidence="7 8">
    <name type="scientific">Heliocybe sulcata</name>
    <dbReference type="NCBI Taxonomy" id="5364"/>
    <lineage>
        <taxon>Eukaryota</taxon>
        <taxon>Fungi</taxon>
        <taxon>Dikarya</taxon>
        <taxon>Basidiomycota</taxon>
        <taxon>Agaricomycotina</taxon>
        <taxon>Agaricomycetes</taxon>
        <taxon>Gloeophyllales</taxon>
        <taxon>Gloeophyllaceae</taxon>
        <taxon>Heliocybe</taxon>
    </lineage>
</organism>
<dbReference type="GO" id="GO:0004022">
    <property type="term" value="F:alcohol dehydrogenase (NAD+) activity"/>
    <property type="evidence" value="ECO:0007669"/>
    <property type="project" value="TreeGrafter"/>
</dbReference>
<dbReference type="PANTHER" id="PTHR42940:SF7">
    <property type="entry name" value="ALCOHOL DEHYDROGENASE-LIKE N-TERMINAL DOMAIN-CONTAINING PROTEIN"/>
    <property type="match status" value="1"/>
</dbReference>
<dbReference type="SMART" id="SM00829">
    <property type="entry name" value="PKS_ER"/>
    <property type="match status" value="1"/>
</dbReference>
<dbReference type="SUPFAM" id="SSF50129">
    <property type="entry name" value="GroES-like"/>
    <property type="match status" value="1"/>
</dbReference>
<keyword evidence="8" id="KW-1185">Reference proteome</keyword>
<dbReference type="PANTHER" id="PTHR42940">
    <property type="entry name" value="ALCOHOL DEHYDROGENASE 1-RELATED"/>
    <property type="match status" value="1"/>
</dbReference>
<comment type="cofactor">
    <cofactor evidence="1">
        <name>Zn(2+)</name>
        <dbReference type="ChEBI" id="CHEBI:29105"/>
    </cofactor>
</comment>
<sequence>MSTFTPPKSYRAVAVTSAGKLELIDVDWKDPQPGQVVVKVNACGICRSDEMVVEQSWPSPLPRIPGHEIAGTIVAVHPSEKEWKVGQKAGAGWHGAHCFICDSCKRGDFNTCENEDANGVTVDGGYAEYATLRSECLVRIPDDIDPAEVTSQMCSGVTAYNGMRNMGAKPGDIVAIQGIGTDAALGRGIGHLAIQYARAMGFKTVALSSSESKRELATQLGAHIYLDGSKVNQTEELRKMGGAKLIVATVPNAKVTRELVHGLAVEGTLLLLSVTAEDLAIPSAPMIAKRLSIRGWPSGTPKDMEETVAFTRLANISTHMQKYPLEKVHEAYESMVTGSVKFKAILIP</sequence>
<dbReference type="Proteomes" id="UP000305948">
    <property type="component" value="Unassembled WGS sequence"/>
</dbReference>
<dbReference type="GO" id="GO:0046872">
    <property type="term" value="F:metal ion binding"/>
    <property type="evidence" value="ECO:0007669"/>
    <property type="project" value="UniProtKB-KW"/>
</dbReference>
<evidence type="ECO:0000313" key="7">
    <source>
        <dbReference type="EMBL" id="TFK50270.1"/>
    </source>
</evidence>
<evidence type="ECO:0000256" key="1">
    <source>
        <dbReference type="ARBA" id="ARBA00001947"/>
    </source>
</evidence>
<reference evidence="7 8" key="1">
    <citation type="journal article" date="2019" name="Nat. Ecol. Evol.">
        <title>Megaphylogeny resolves global patterns of mushroom evolution.</title>
        <authorList>
            <person name="Varga T."/>
            <person name="Krizsan K."/>
            <person name="Foldi C."/>
            <person name="Dima B."/>
            <person name="Sanchez-Garcia M."/>
            <person name="Sanchez-Ramirez S."/>
            <person name="Szollosi G.J."/>
            <person name="Szarkandi J.G."/>
            <person name="Papp V."/>
            <person name="Albert L."/>
            <person name="Andreopoulos W."/>
            <person name="Angelini C."/>
            <person name="Antonin V."/>
            <person name="Barry K.W."/>
            <person name="Bougher N.L."/>
            <person name="Buchanan P."/>
            <person name="Buyck B."/>
            <person name="Bense V."/>
            <person name="Catcheside P."/>
            <person name="Chovatia M."/>
            <person name="Cooper J."/>
            <person name="Damon W."/>
            <person name="Desjardin D."/>
            <person name="Finy P."/>
            <person name="Geml J."/>
            <person name="Haridas S."/>
            <person name="Hughes K."/>
            <person name="Justo A."/>
            <person name="Karasinski D."/>
            <person name="Kautmanova I."/>
            <person name="Kiss B."/>
            <person name="Kocsube S."/>
            <person name="Kotiranta H."/>
            <person name="LaButti K.M."/>
            <person name="Lechner B.E."/>
            <person name="Liimatainen K."/>
            <person name="Lipzen A."/>
            <person name="Lukacs Z."/>
            <person name="Mihaltcheva S."/>
            <person name="Morgado L.N."/>
            <person name="Niskanen T."/>
            <person name="Noordeloos M.E."/>
            <person name="Ohm R.A."/>
            <person name="Ortiz-Santana B."/>
            <person name="Ovrebo C."/>
            <person name="Racz N."/>
            <person name="Riley R."/>
            <person name="Savchenko A."/>
            <person name="Shiryaev A."/>
            <person name="Soop K."/>
            <person name="Spirin V."/>
            <person name="Szebenyi C."/>
            <person name="Tomsovsky M."/>
            <person name="Tulloss R.E."/>
            <person name="Uehling J."/>
            <person name="Grigoriev I.V."/>
            <person name="Vagvolgyi C."/>
            <person name="Papp T."/>
            <person name="Martin F.M."/>
            <person name="Miettinen O."/>
            <person name="Hibbett D.S."/>
            <person name="Nagy L.G."/>
        </authorList>
    </citation>
    <scope>NUCLEOTIDE SEQUENCE [LARGE SCALE GENOMIC DNA]</scope>
    <source>
        <strain evidence="7 8">OMC1185</strain>
    </source>
</reference>
<evidence type="ECO:0000256" key="2">
    <source>
        <dbReference type="ARBA" id="ARBA00008072"/>
    </source>
</evidence>
<keyword evidence="5" id="KW-0560">Oxidoreductase</keyword>
<keyword evidence="3" id="KW-0479">Metal-binding</keyword>
<dbReference type="GO" id="GO:0005737">
    <property type="term" value="C:cytoplasm"/>
    <property type="evidence" value="ECO:0007669"/>
    <property type="project" value="TreeGrafter"/>
</dbReference>
<protein>
    <submittedName>
        <fullName evidence="7">GroES-like protein</fullName>
    </submittedName>
</protein>
<evidence type="ECO:0000259" key="6">
    <source>
        <dbReference type="SMART" id="SM00829"/>
    </source>
</evidence>
<dbReference type="AlphaFoldDB" id="A0A5C3MYJ5"/>
<comment type="similarity">
    <text evidence="2">Belongs to the zinc-containing alcohol dehydrogenase family.</text>
</comment>
<dbReference type="Gene3D" id="3.40.50.720">
    <property type="entry name" value="NAD(P)-binding Rossmann-like Domain"/>
    <property type="match status" value="1"/>
</dbReference>
<accession>A0A5C3MYJ5</accession>
<dbReference type="Gene3D" id="3.90.180.10">
    <property type="entry name" value="Medium-chain alcohol dehydrogenases, catalytic domain"/>
    <property type="match status" value="1"/>
</dbReference>
<feature type="domain" description="Enoyl reductase (ER)" evidence="6">
    <location>
        <begin position="16"/>
        <end position="346"/>
    </location>
</feature>
<dbReference type="InterPro" id="IPR036291">
    <property type="entry name" value="NAD(P)-bd_dom_sf"/>
</dbReference>
<keyword evidence="4" id="KW-0862">Zinc</keyword>
<dbReference type="InterPro" id="IPR020843">
    <property type="entry name" value="ER"/>
</dbReference>
<dbReference type="InterPro" id="IPR011032">
    <property type="entry name" value="GroES-like_sf"/>
</dbReference>
<proteinExistence type="inferred from homology"/>
<evidence type="ECO:0000256" key="4">
    <source>
        <dbReference type="ARBA" id="ARBA00022833"/>
    </source>
</evidence>
<dbReference type="SUPFAM" id="SSF51735">
    <property type="entry name" value="NAD(P)-binding Rossmann-fold domains"/>
    <property type="match status" value="1"/>
</dbReference>
<dbReference type="STRING" id="5364.A0A5C3MYJ5"/>
<dbReference type="InterPro" id="IPR013154">
    <property type="entry name" value="ADH-like_N"/>
</dbReference>
<evidence type="ECO:0000313" key="8">
    <source>
        <dbReference type="Proteomes" id="UP000305948"/>
    </source>
</evidence>
<name>A0A5C3MYJ5_9AGAM</name>